<dbReference type="InParanoid" id="A0A0D2AHL1"/>
<organism evidence="6 7">
    <name type="scientific">Verruconis gallopava</name>
    <dbReference type="NCBI Taxonomy" id="253628"/>
    <lineage>
        <taxon>Eukaryota</taxon>
        <taxon>Fungi</taxon>
        <taxon>Dikarya</taxon>
        <taxon>Ascomycota</taxon>
        <taxon>Pezizomycotina</taxon>
        <taxon>Dothideomycetes</taxon>
        <taxon>Pleosporomycetidae</taxon>
        <taxon>Venturiales</taxon>
        <taxon>Sympoventuriaceae</taxon>
        <taxon>Verruconis</taxon>
    </lineage>
</organism>
<dbReference type="GO" id="GO:0070403">
    <property type="term" value="F:NAD+ binding"/>
    <property type="evidence" value="ECO:0007669"/>
    <property type="project" value="InterPro"/>
</dbReference>
<evidence type="ECO:0000256" key="2">
    <source>
        <dbReference type="ARBA" id="ARBA00022679"/>
    </source>
</evidence>
<dbReference type="HOGENOM" id="CLU_665993_0_0_1"/>
<dbReference type="Gene3D" id="3.30.1600.10">
    <property type="entry name" value="SIR2/SIRT2 'Small Domain"/>
    <property type="match status" value="1"/>
</dbReference>
<dbReference type="Gene3D" id="3.40.50.1220">
    <property type="entry name" value="TPP-binding domain"/>
    <property type="match status" value="1"/>
</dbReference>
<dbReference type="PANTHER" id="PTHR11085:SF8">
    <property type="entry name" value="NAD-DEPENDENT HISTONE DEACETYLASE HST3"/>
    <property type="match status" value="1"/>
</dbReference>
<evidence type="ECO:0000313" key="6">
    <source>
        <dbReference type="EMBL" id="KIV98413.1"/>
    </source>
</evidence>
<comment type="caution">
    <text evidence="4">Lacks conserved residue(s) required for the propagation of feature annotation.</text>
</comment>
<dbReference type="GeneID" id="27317736"/>
<reference evidence="6 7" key="1">
    <citation type="submission" date="2015-01" db="EMBL/GenBank/DDBJ databases">
        <title>The Genome Sequence of Ochroconis gallopava CBS43764.</title>
        <authorList>
            <consortium name="The Broad Institute Genomics Platform"/>
            <person name="Cuomo C."/>
            <person name="de Hoog S."/>
            <person name="Gorbushina A."/>
            <person name="Stielow B."/>
            <person name="Teixiera M."/>
            <person name="Abouelleil A."/>
            <person name="Chapman S.B."/>
            <person name="Priest M."/>
            <person name="Young S.K."/>
            <person name="Wortman J."/>
            <person name="Nusbaum C."/>
            <person name="Birren B."/>
        </authorList>
    </citation>
    <scope>NUCLEOTIDE SEQUENCE [LARGE SCALE GENOMIC DNA]</scope>
    <source>
        <strain evidence="6 7">CBS 43764</strain>
    </source>
</reference>
<dbReference type="InterPro" id="IPR050134">
    <property type="entry name" value="NAD-dep_sirtuin_deacylases"/>
</dbReference>
<evidence type="ECO:0000256" key="3">
    <source>
        <dbReference type="ARBA" id="ARBA00023027"/>
    </source>
</evidence>
<sequence length="413" mass="46910">MRIRLPLKPLVFTWRHGASLVRYKTRCVSITPGIPFTFGPSSTACAVHRLFLFAKMPKHQTCTDRHEGSSFSPYQKPSIQASITNIAGSSEELQTFQQVASQLAEKQRIIIISGAGISTNAGIPCFKSFSRTKMASRNIFDLSAYSSLDSANLLHQSELQILESASRGEPQPFELFMEELAQLGRLHRHYTQNIDCRTSKLPALSKKTLNLHGRLDRLRCHIYSQHTVSVKQQPLRKLLGARCPVCDKKNEERIREGKRLHSVGFLRPDVLLYNESDGADPEIMKAFEEDLHQNVDALIIVGTTLHIPVLQEFATKICRKMKESRGKMHSPRNTGMVLWISKEKSKVRAKLKSLIDSEFLQDCDEFAVQISPWLRNLNVTDVREEREVQSPQSSIFNHTRPIIRSIVDCRSYG</sequence>
<gene>
    <name evidence="6" type="ORF">PV09_09763</name>
</gene>
<dbReference type="VEuPathDB" id="FungiDB:PV09_09763"/>
<accession>A0A0D2AHL1</accession>
<dbReference type="AlphaFoldDB" id="A0A0D2AHL1"/>
<dbReference type="PANTHER" id="PTHR11085">
    <property type="entry name" value="NAD-DEPENDENT PROTEIN DEACYLASE SIRTUIN-5, MITOCHONDRIAL-RELATED"/>
    <property type="match status" value="1"/>
</dbReference>
<dbReference type="Proteomes" id="UP000053259">
    <property type="component" value="Unassembled WGS sequence"/>
</dbReference>
<keyword evidence="7" id="KW-1185">Reference proteome</keyword>
<dbReference type="RefSeq" id="XP_016208283.1">
    <property type="nucleotide sequence ID" value="XM_016363889.1"/>
</dbReference>
<dbReference type="GO" id="GO:0005634">
    <property type="term" value="C:nucleus"/>
    <property type="evidence" value="ECO:0007669"/>
    <property type="project" value="TreeGrafter"/>
</dbReference>
<dbReference type="Pfam" id="PF02146">
    <property type="entry name" value="SIR2"/>
    <property type="match status" value="1"/>
</dbReference>
<dbReference type="EMBL" id="KN847691">
    <property type="protein sequence ID" value="KIV98413.1"/>
    <property type="molecule type" value="Genomic_DNA"/>
</dbReference>
<proteinExistence type="inferred from homology"/>
<evidence type="ECO:0000313" key="7">
    <source>
        <dbReference type="Proteomes" id="UP000053259"/>
    </source>
</evidence>
<comment type="similarity">
    <text evidence="1">Belongs to the sirtuin family. Class I subfamily.</text>
</comment>
<dbReference type="FunCoup" id="A0A0D2AHL1">
    <property type="interactions" value="75"/>
</dbReference>
<dbReference type="InterPro" id="IPR026591">
    <property type="entry name" value="Sirtuin_cat_small_dom_sf"/>
</dbReference>
<dbReference type="InterPro" id="IPR003000">
    <property type="entry name" value="Sirtuin"/>
</dbReference>
<evidence type="ECO:0000256" key="1">
    <source>
        <dbReference type="ARBA" id="ARBA00006924"/>
    </source>
</evidence>
<dbReference type="InterPro" id="IPR026590">
    <property type="entry name" value="Ssirtuin_cat_dom"/>
</dbReference>
<dbReference type="SUPFAM" id="SSF52467">
    <property type="entry name" value="DHS-like NAD/FAD-binding domain"/>
    <property type="match status" value="1"/>
</dbReference>
<keyword evidence="3" id="KW-0520">NAD</keyword>
<dbReference type="PROSITE" id="PS50305">
    <property type="entry name" value="SIRTUIN"/>
    <property type="match status" value="1"/>
</dbReference>
<dbReference type="GO" id="GO:0017136">
    <property type="term" value="F:histone deacetylase activity, NAD-dependent"/>
    <property type="evidence" value="ECO:0007669"/>
    <property type="project" value="TreeGrafter"/>
</dbReference>
<dbReference type="OrthoDB" id="2919105at2759"/>
<dbReference type="InterPro" id="IPR029035">
    <property type="entry name" value="DHS-like_NAD/FAD-binding_dom"/>
</dbReference>
<dbReference type="STRING" id="253628.A0A0D2AHL1"/>
<name>A0A0D2AHL1_9PEZI</name>
<evidence type="ECO:0000259" key="5">
    <source>
        <dbReference type="PROSITE" id="PS50305"/>
    </source>
</evidence>
<evidence type="ECO:0000256" key="4">
    <source>
        <dbReference type="PROSITE-ProRule" id="PRU00236"/>
    </source>
</evidence>
<protein>
    <recommendedName>
        <fullName evidence="5">Deacetylase sirtuin-type domain-containing protein</fullName>
    </recommendedName>
</protein>
<keyword evidence="2" id="KW-0808">Transferase</keyword>
<feature type="domain" description="Deacetylase sirtuin-type" evidence="5">
    <location>
        <begin position="89"/>
        <end position="380"/>
    </location>
</feature>